<dbReference type="AlphaFoldDB" id="A0A1M6JZJ4"/>
<evidence type="ECO:0000256" key="4">
    <source>
        <dbReference type="ARBA" id="ARBA00022807"/>
    </source>
</evidence>
<dbReference type="STRING" id="1121322.SAMN02745136_00269"/>
<feature type="domain" description="SH3b" evidence="6">
    <location>
        <begin position="76"/>
        <end position="141"/>
    </location>
</feature>
<dbReference type="PANTHER" id="PTHR47053">
    <property type="entry name" value="MUREIN DD-ENDOPEPTIDASE MEPH-RELATED"/>
    <property type="match status" value="1"/>
</dbReference>
<protein>
    <submittedName>
        <fullName evidence="8">SH3 domain-containing protein</fullName>
    </submittedName>
</protein>
<keyword evidence="5" id="KW-0732">Signal</keyword>
<feature type="domain" description="SH3b" evidence="6">
    <location>
        <begin position="152"/>
        <end position="214"/>
    </location>
</feature>
<proteinExistence type="inferred from homology"/>
<feature type="domain" description="NlpC/P60" evidence="7">
    <location>
        <begin position="230"/>
        <end position="350"/>
    </location>
</feature>
<dbReference type="Gene3D" id="2.30.30.40">
    <property type="entry name" value="SH3 Domains"/>
    <property type="match status" value="2"/>
</dbReference>
<evidence type="ECO:0000256" key="3">
    <source>
        <dbReference type="ARBA" id="ARBA00022801"/>
    </source>
</evidence>
<dbReference type="EMBL" id="FRAC01000006">
    <property type="protein sequence ID" value="SHJ52087.1"/>
    <property type="molecule type" value="Genomic_DNA"/>
</dbReference>
<dbReference type="GO" id="GO:0006508">
    <property type="term" value="P:proteolysis"/>
    <property type="evidence" value="ECO:0007669"/>
    <property type="project" value="UniProtKB-KW"/>
</dbReference>
<dbReference type="InterPro" id="IPR000064">
    <property type="entry name" value="NLP_P60_dom"/>
</dbReference>
<dbReference type="PANTHER" id="PTHR47053:SF1">
    <property type="entry name" value="MUREIN DD-ENDOPEPTIDASE MEPH-RELATED"/>
    <property type="match status" value="1"/>
</dbReference>
<dbReference type="GO" id="GO:0008234">
    <property type="term" value="F:cysteine-type peptidase activity"/>
    <property type="evidence" value="ECO:0007669"/>
    <property type="project" value="UniProtKB-KW"/>
</dbReference>
<name>A0A1M6JZJ4_9FIRM</name>
<evidence type="ECO:0000313" key="9">
    <source>
        <dbReference type="Proteomes" id="UP000184386"/>
    </source>
</evidence>
<accession>A0A1M6JZJ4</accession>
<dbReference type="InterPro" id="IPR038765">
    <property type="entry name" value="Papain-like_cys_pep_sf"/>
</dbReference>
<evidence type="ECO:0000259" key="6">
    <source>
        <dbReference type="PROSITE" id="PS51781"/>
    </source>
</evidence>
<dbReference type="InterPro" id="IPR051202">
    <property type="entry name" value="Peptidase_C40"/>
</dbReference>
<dbReference type="Pfam" id="PF08239">
    <property type="entry name" value="SH3_3"/>
    <property type="match status" value="2"/>
</dbReference>
<keyword evidence="4" id="KW-0788">Thiol protease</keyword>
<evidence type="ECO:0000256" key="5">
    <source>
        <dbReference type="SAM" id="SignalP"/>
    </source>
</evidence>
<reference evidence="8 9" key="1">
    <citation type="submission" date="2016-11" db="EMBL/GenBank/DDBJ databases">
        <authorList>
            <person name="Jaros S."/>
            <person name="Januszkiewicz K."/>
            <person name="Wedrychowicz H."/>
        </authorList>
    </citation>
    <scope>NUCLEOTIDE SEQUENCE [LARGE SCALE GENOMIC DNA]</scope>
    <source>
        <strain evidence="8 9">DSM 15929</strain>
    </source>
</reference>
<dbReference type="SUPFAM" id="SSF54001">
    <property type="entry name" value="Cysteine proteinases"/>
    <property type="match status" value="1"/>
</dbReference>
<comment type="similarity">
    <text evidence="1">Belongs to the peptidase C40 family.</text>
</comment>
<evidence type="ECO:0000256" key="2">
    <source>
        <dbReference type="ARBA" id="ARBA00022670"/>
    </source>
</evidence>
<dbReference type="RefSeq" id="WP_073272152.1">
    <property type="nucleotide sequence ID" value="NZ_FRAC01000006.1"/>
</dbReference>
<dbReference type="Gene3D" id="3.90.1720.10">
    <property type="entry name" value="endopeptidase domain like (from Nostoc punctiforme)"/>
    <property type="match status" value="1"/>
</dbReference>
<sequence>MNHSTTRFIKISCLCATGALLFALNTKYTSAESIYGEQPLAGISVTLDKYYDSANTAASSEITIATLESSVAAYDYNNLGIASVDNHLNIRKSPGEDQKIIGKLPKNAGCTIIDEDKNGWVKIKSGKVTGYVKKDFLVTGDKAVSLAKKVGSLVATVNTQTLNVRQEPSLLGGVVTSVPSEEDMEVTSVTTDWVKVKIDDDEGFVARQYIDLSYQLEKAVSVEELTTGTSSVRAQMVAYAKQFLGNPYVWGGTSLTNGTDCSGFTLGIYSRFGYSLPRVSRSQAYSGASIGSSSVKPGDLVFYGSGDYISHVAMYIGNGQVIHASNPRTGIKISNMFYRSPIKIVKVIND</sequence>
<evidence type="ECO:0000259" key="7">
    <source>
        <dbReference type="PROSITE" id="PS51935"/>
    </source>
</evidence>
<dbReference type="SMART" id="SM00287">
    <property type="entry name" value="SH3b"/>
    <property type="match status" value="2"/>
</dbReference>
<feature type="signal peptide" evidence="5">
    <location>
        <begin position="1"/>
        <end position="31"/>
    </location>
</feature>
<dbReference type="PROSITE" id="PS51935">
    <property type="entry name" value="NLPC_P60"/>
    <property type="match status" value="1"/>
</dbReference>
<dbReference type="Proteomes" id="UP000184386">
    <property type="component" value="Unassembled WGS sequence"/>
</dbReference>
<keyword evidence="9" id="KW-1185">Reference proteome</keyword>
<keyword evidence="3" id="KW-0378">Hydrolase</keyword>
<dbReference type="InterPro" id="IPR003646">
    <property type="entry name" value="SH3-like_bac-type"/>
</dbReference>
<feature type="chain" id="PRO_5012748343" evidence="5">
    <location>
        <begin position="32"/>
        <end position="350"/>
    </location>
</feature>
<keyword evidence="2" id="KW-0645">Protease</keyword>
<dbReference type="OrthoDB" id="9808890at2"/>
<dbReference type="PROSITE" id="PS51781">
    <property type="entry name" value="SH3B"/>
    <property type="match status" value="2"/>
</dbReference>
<dbReference type="Pfam" id="PF00877">
    <property type="entry name" value="NLPC_P60"/>
    <property type="match status" value="1"/>
</dbReference>
<gene>
    <name evidence="8" type="ORF">SAMN02745136_00269</name>
</gene>
<evidence type="ECO:0000313" key="8">
    <source>
        <dbReference type="EMBL" id="SHJ52087.1"/>
    </source>
</evidence>
<evidence type="ECO:0000256" key="1">
    <source>
        <dbReference type="ARBA" id="ARBA00007074"/>
    </source>
</evidence>
<organism evidence="8 9">
    <name type="scientific">Anaerocolumna jejuensis DSM 15929</name>
    <dbReference type="NCBI Taxonomy" id="1121322"/>
    <lineage>
        <taxon>Bacteria</taxon>
        <taxon>Bacillati</taxon>
        <taxon>Bacillota</taxon>
        <taxon>Clostridia</taxon>
        <taxon>Lachnospirales</taxon>
        <taxon>Lachnospiraceae</taxon>
        <taxon>Anaerocolumna</taxon>
    </lineage>
</organism>